<sequence length="1072" mass="118775">MSNTKEPKPSPSLAKLYLLLSTERPREMKFEKRKAATLAEMASTEIDKSPKGTIDEPIFPLLKTLNLHPSYFSTSSCSGRISILSQPPPNITNTSKKKAKGGSWILISHEPVDPDSVINLLFPDSTTIRTTQEDGELVFRFEPFILAVECKDISSAQSLVSMAISCGFRESGITSVQKRVIIAIRCSIRLEVPLGSTGKILVSPDYVRFLVKTANDKMELNRKRTDGFLLVLESKFLCNRDCGNEDEEMMDNCPERSSENFESAESIVDGGANSGEAGLDDHSGLPRDTPCSISVSKMTITGKPVDKLFVWGRSMCALNNIHLNEVLVFGGFGGVGRHARRNDTLILDTQTGDLKAINIDGSPSPRLGHTSLVVGECIFVIGGREDPTKILNEVWVLNTAKSEWRLLECTGSTFHPRHRHAAAVVGSNIYVFGGLNNEKIYSSMHVLDVEKLQWSEVSIQGELPSARHSHSMVSNGFDLLMFGGYDGEKALGDLYSFDTKTCMWMKKKTAGRTPSPRFSHSMFVYKHFLGIVGGCPVKQHFEEVALLDLHLGLWKHVTLNSVGKDLLVRSTVNVVGDDLVIVGGGASCYAFGAKFSEPMKMSLLPFTSSHGSIMCSETEQYRMKQGNIAVTESNNSNPLDTSSDVQISDRASNLIDNAEAHASSKHWVLQLERKYAKLAKDIVKKFGWLDLGRKVYSCEDGHHICLPVTIKFYTLFVNKRKQALIDGIDFIDGVHPMESAKDERISINDVSCPTALNLLLVYGGSIVIDEVASVRKTPKSPQKIMVEAVGSLINHKGLPENLLEQIPTRWERLGDIVVLPVTSFKDQLWESLGEELWLTIAKAIGTRRLARQGRIAPTGTRDSTLEILVGDSGWVDHRENGILYSFDVTKCMFSWGNLSEKLRVARLDCKDEVIVDLFAGIGYFVLPFLVGAKAEQVYACEWNPHAIEALRRNVQLNSVADRCIILEGDNQVTAPKRVADRVSLGLLPTSEASWITAVRALRIEGGMLHVHGNVKDSEETSWSEYVAKSISDIAISEGNHWEVSVQHVQRVKWYGPHIRHLVADVRCKQFQM</sequence>
<dbReference type="PANTHER" id="PTHR23245:SF25">
    <property type="entry name" value="TRNA WYBUTOSINE-SYNTHESIZING PROTEIN 2 HOMOLOG"/>
    <property type="match status" value="1"/>
</dbReference>
<protein>
    <recommendedName>
        <fullName evidence="8">SAM-dependent methyltransferase TRM5/TYW2-type domain-containing protein</fullName>
    </recommendedName>
</protein>
<dbReference type="PROSITE" id="PS51684">
    <property type="entry name" value="SAM_MT_TRM5_TYW2"/>
    <property type="match status" value="1"/>
</dbReference>
<dbReference type="AlphaFoldDB" id="A0A4Y7IEZ1"/>
<dbReference type="InterPro" id="IPR056743">
    <property type="entry name" value="TRM5-TYW2-like_MTfase"/>
</dbReference>
<keyword evidence="2" id="KW-0489">Methyltransferase</keyword>
<feature type="domain" description="SAM-dependent methyltransferase TRM5/TYW2-type" evidence="8">
    <location>
        <begin position="810"/>
        <end position="1069"/>
    </location>
</feature>
<dbReference type="FunFam" id="3.30.1960.10:FF:000002">
    <property type="entry name" value="tRNA wybutosine-synthesizing protein 2/3/4"/>
    <property type="match status" value="1"/>
</dbReference>
<dbReference type="FunFam" id="2.120.10.80:FF:000128">
    <property type="entry name" value="tRNA wybutosine-synthesizing protein 2/3/4"/>
    <property type="match status" value="1"/>
</dbReference>
<dbReference type="STRING" id="3469.A0A4Y7IEZ1"/>
<keyword evidence="4" id="KW-0949">S-adenosyl-L-methionine</keyword>
<dbReference type="CDD" id="cd02440">
    <property type="entry name" value="AdoMet_MTases"/>
    <property type="match status" value="1"/>
</dbReference>
<dbReference type="PANTHER" id="PTHR23245">
    <property type="entry name" value="TRNA METHYLTRANSFERASE"/>
    <property type="match status" value="1"/>
</dbReference>
<dbReference type="GO" id="GO:0005737">
    <property type="term" value="C:cytoplasm"/>
    <property type="evidence" value="ECO:0007669"/>
    <property type="project" value="TreeGrafter"/>
</dbReference>
<reference evidence="9 10" key="1">
    <citation type="journal article" date="2018" name="Science">
        <title>The opium poppy genome and morphinan production.</title>
        <authorList>
            <person name="Guo L."/>
            <person name="Winzer T."/>
            <person name="Yang X."/>
            <person name="Li Y."/>
            <person name="Ning Z."/>
            <person name="He Z."/>
            <person name="Teodor R."/>
            <person name="Lu Y."/>
            <person name="Bowser T.A."/>
            <person name="Graham I.A."/>
            <person name="Ye K."/>
        </authorList>
    </citation>
    <scope>NUCLEOTIDE SEQUENCE [LARGE SCALE GENOMIC DNA]</scope>
    <source>
        <strain evidence="10">cv. HN1</strain>
        <tissue evidence="9">Leaves</tissue>
    </source>
</reference>
<dbReference type="InterPro" id="IPR003827">
    <property type="entry name" value="tRNA_yW-synthesising"/>
</dbReference>
<dbReference type="InterPro" id="IPR015915">
    <property type="entry name" value="Kelch-typ_b-propeller"/>
</dbReference>
<evidence type="ECO:0000256" key="1">
    <source>
        <dbReference type="ARBA" id="ARBA00004797"/>
    </source>
</evidence>
<dbReference type="GO" id="GO:0008175">
    <property type="term" value="F:tRNA methyltransferase activity"/>
    <property type="evidence" value="ECO:0007669"/>
    <property type="project" value="TreeGrafter"/>
</dbReference>
<comment type="catalytic activity">
    <reaction evidence="6">
        <text>4-demethyl-7-[(3S)-3-amino-3-carboxypropyl]wyosine(37) in tRNA(Phe) + S-adenosyl-L-methionine = 7-[(3S)-3-amino-3-carboxypropyl]wyosine(37) in tRNA(Phe) + S-adenosyl-L-homocysteine + H(+)</text>
        <dbReference type="Rhea" id="RHEA:36635"/>
        <dbReference type="Rhea" id="RHEA-COMP:10378"/>
        <dbReference type="Rhea" id="RHEA-COMP:10379"/>
        <dbReference type="ChEBI" id="CHEBI:15378"/>
        <dbReference type="ChEBI" id="CHEBI:57856"/>
        <dbReference type="ChEBI" id="CHEBI:59789"/>
        <dbReference type="ChEBI" id="CHEBI:73543"/>
        <dbReference type="ChEBI" id="CHEBI:73550"/>
        <dbReference type="EC" id="2.1.1.282"/>
    </reaction>
</comment>
<dbReference type="Pfam" id="PF25133">
    <property type="entry name" value="TYW2_N_2"/>
    <property type="match status" value="1"/>
</dbReference>
<dbReference type="Gramene" id="RZC46330">
    <property type="protein sequence ID" value="RZC46330"/>
    <property type="gene ID" value="C5167_039282"/>
</dbReference>
<dbReference type="Gene3D" id="3.30.1960.10">
    <property type="entry name" value="tRNA wybutosine-synthesizing-like"/>
    <property type="match status" value="1"/>
</dbReference>
<keyword evidence="5" id="KW-0819">tRNA processing</keyword>
<evidence type="ECO:0000259" key="8">
    <source>
        <dbReference type="PROSITE" id="PS51684"/>
    </source>
</evidence>
<evidence type="ECO:0000313" key="10">
    <source>
        <dbReference type="Proteomes" id="UP000316621"/>
    </source>
</evidence>
<dbReference type="Gene3D" id="2.120.10.80">
    <property type="entry name" value="Kelch-type beta propeller"/>
    <property type="match status" value="2"/>
</dbReference>
<dbReference type="SUPFAM" id="SSF117281">
    <property type="entry name" value="Kelch motif"/>
    <property type="match status" value="1"/>
</dbReference>
<dbReference type="Pfam" id="PF02676">
    <property type="entry name" value="TYW3"/>
    <property type="match status" value="1"/>
</dbReference>
<evidence type="ECO:0000256" key="5">
    <source>
        <dbReference type="ARBA" id="ARBA00022694"/>
    </source>
</evidence>
<name>A0A4Y7IEZ1_PAPSO</name>
<dbReference type="InterPro" id="IPR036602">
    <property type="entry name" value="tRNA_yW-synthesising-like_sf"/>
</dbReference>
<evidence type="ECO:0000256" key="2">
    <source>
        <dbReference type="ARBA" id="ARBA00022603"/>
    </source>
</evidence>
<organism evidence="9 10">
    <name type="scientific">Papaver somniferum</name>
    <name type="common">Opium poppy</name>
    <dbReference type="NCBI Taxonomy" id="3469"/>
    <lineage>
        <taxon>Eukaryota</taxon>
        <taxon>Viridiplantae</taxon>
        <taxon>Streptophyta</taxon>
        <taxon>Embryophyta</taxon>
        <taxon>Tracheophyta</taxon>
        <taxon>Spermatophyta</taxon>
        <taxon>Magnoliopsida</taxon>
        <taxon>Ranunculales</taxon>
        <taxon>Papaveraceae</taxon>
        <taxon>Papaveroideae</taxon>
        <taxon>Papaver</taxon>
    </lineage>
</organism>
<dbReference type="Pfam" id="PF24681">
    <property type="entry name" value="Kelch_KLHDC2_KLHL20_DRC7"/>
    <property type="match status" value="1"/>
</dbReference>
<dbReference type="OrthoDB" id="263283at2759"/>
<dbReference type="SUPFAM" id="SSF53335">
    <property type="entry name" value="S-adenosyl-L-methionine-dependent methyltransferases"/>
    <property type="match status" value="1"/>
</dbReference>
<gene>
    <name evidence="9" type="ORF">C5167_039282</name>
</gene>
<dbReference type="InterPro" id="IPR029063">
    <property type="entry name" value="SAM-dependent_MTases_sf"/>
</dbReference>
<proteinExistence type="predicted"/>
<dbReference type="SUPFAM" id="SSF111278">
    <property type="entry name" value="SSo0622-like"/>
    <property type="match status" value="1"/>
</dbReference>
<dbReference type="UniPathway" id="UPA00375"/>
<dbReference type="Gene3D" id="3.30.300.110">
    <property type="entry name" value="Met-10+ protein-like domains"/>
    <property type="match status" value="1"/>
</dbReference>
<dbReference type="Gene3D" id="3.40.50.150">
    <property type="entry name" value="Vaccinia Virus protein VP39"/>
    <property type="match status" value="1"/>
</dbReference>
<dbReference type="InterPro" id="IPR030382">
    <property type="entry name" value="MeTrfase_TRM5/TYW2"/>
</dbReference>
<evidence type="ECO:0000256" key="7">
    <source>
        <dbReference type="ARBA" id="ARBA00049400"/>
    </source>
</evidence>
<evidence type="ECO:0000256" key="6">
    <source>
        <dbReference type="ARBA" id="ARBA00049202"/>
    </source>
</evidence>
<dbReference type="EMBL" id="CM010715">
    <property type="protein sequence ID" value="RZC46330.1"/>
    <property type="molecule type" value="Genomic_DNA"/>
</dbReference>
<evidence type="ECO:0000313" key="9">
    <source>
        <dbReference type="EMBL" id="RZC46330.1"/>
    </source>
</evidence>
<dbReference type="GO" id="GO:0030488">
    <property type="term" value="P:tRNA methylation"/>
    <property type="evidence" value="ECO:0007669"/>
    <property type="project" value="TreeGrafter"/>
</dbReference>
<keyword evidence="10" id="KW-1185">Reference proteome</keyword>
<dbReference type="Proteomes" id="UP000316621">
    <property type="component" value="Chromosome 1"/>
</dbReference>
<evidence type="ECO:0000256" key="3">
    <source>
        <dbReference type="ARBA" id="ARBA00022679"/>
    </source>
</evidence>
<dbReference type="FunFam" id="3.40.50.150:FF:000131">
    <property type="entry name" value="tRNA wybutosine-synthesizing protein 2/3/4"/>
    <property type="match status" value="1"/>
</dbReference>
<dbReference type="GO" id="GO:0102522">
    <property type="term" value="F:tRNA 4-demethylwyosine alpha-amino-alpha-carboxypropyltransferase activity"/>
    <property type="evidence" value="ECO:0007669"/>
    <property type="project" value="UniProtKB-EC"/>
</dbReference>
<evidence type="ECO:0000256" key="4">
    <source>
        <dbReference type="ARBA" id="ARBA00022691"/>
    </source>
</evidence>
<dbReference type="OMA" id="RCIGCEV"/>
<dbReference type="Pfam" id="PF02475">
    <property type="entry name" value="TRM5-TYW2_MTfase"/>
    <property type="match status" value="1"/>
</dbReference>
<dbReference type="GO" id="GO:0031591">
    <property type="term" value="P:wybutosine biosynthetic process"/>
    <property type="evidence" value="ECO:0007669"/>
    <property type="project" value="TreeGrafter"/>
</dbReference>
<comment type="catalytic activity">
    <reaction evidence="7">
        <text>4-demethylwyosine(37) in tRNA(Phe) + S-adenosyl-L-methionine = 4-demethyl-7-[(3S)-3-amino-3-carboxypropyl]wyosine(37) in tRNA(Phe) + S-methyl-5'-thioadenosine + H(+)</text>
        <dbReference type="Rhea" id="RHEA:36355"/>
        <dbReference type="Rhea" id="RHEA-COMP:10164"/>
        <dbReference type="Rhea" id="RHEA-COMP:10378"/>
        <dbReference type="ChEBI" id="CHEBI:15378"/>
        <dbReference type="ChEBI" id="CHEBI:17509"/>
        <dbReference type="ChEBI" id="CHEBI:59789"/>
        <dbReference type="ChEBI" id="CHEBI:64315"/>
        <dbReference type="ChEBI" id="CHEBI:73550"/>
        <dbReference type="EC" id="2.5.1.114"/>
    </reaction>
</comment>
<keyword evidence="3" id="KW-0808">Transferase</keyword>
<comment type="pathway">
    <text evidence="1">tRNA modification; wybutosine-tRNA(Phe) biosynthesis.</text>
</comment>
<accession>A0A4Y7IEZ1</accession>
<dbReference type="InterPro" id="IPR056744">
    <property type="entry name" value="TRM5/TYW2-like_N"/>
</dbReference>